<dbReference type="PANTHER" id="PTHR11243">
    <property type="entry name" value="GROWTH FACTOR RECEPTOR-BOUND PROTEIN"/>
    <property type="match status" value="1"/>
</dbReference>
<feature type="compositionally biased region" description="Basic and acidic residues" evidence="1">
    <location>
        <begin position="96"/>
        <end position="115"/>
    </location>
</feature>
<reference evidence="2 3" key="1">
    <citation type="submission" date="2024-11" db="EMBL/GenBank/DDBJ databases">
        <title>Adaptive evolution of stress response genes in parasites aligns with host niche diversity.</title>
        <authorList>
            <person name="Hahn C."/>
            <person name="Resl P."/>
        </authorList>
    </citation>
    <scope>NUCLEOTIDE SEQUENCE [LARGE SCALE GENOMIC DNA]</scope>
    <source>
        <strain evidence="2">EGGRZ-B1_66</strain>
        <tissue evidence="2">Body</tissue>
    </source>
</reference>
<feature type="region of interest" description="Disordered" evidence="1">
    <location>
        <begin position="96"/>
        <end position="129"/>
    </location>
</feature>
<dbReference type="Gene3D" id="2.30.29.30">
    <property type="entry name" value="Pleckstrin-homology domain (PH domain)/Phosphotyrosine-binding domain (PTB)"/>
    <property type="match status" value="1"/>
</dbReference>
<organism evidence="2 3">
    <name type="scientific">Cichlidogyrus casuarinus</name>
    <dbReference type="NCBI Taxonomy" id="1844966"/>
    <lineage>
        <taxon>Eukaryota</taxon>
        <taxon>Metazoa</taxon>
        <taxon>Spiralia</taxon>
        <taxon>Lophotrochozoa</taxon>
        <taxon>Platyhelminthes</taxon>
        <taxon>Monogenea</taxon>
        <taxon>Monopisthocotylea</taxon>
        <taxon>Dactylogyridea</taxon>
        <taxon>Ancyrocephalidae</taxon>
        <taxon>Cichlidogyrus</taxon>
    </lineage>
</organism>
<sequence length="147" mass="17058">MVKLINLDVDFKLYVGNGCWKMFNPPTPYVFALKPYTAQDPSSINIIFMATVDEKSLHMWITRLRLALYGKQIYVDYGEACARTESMMSIWDRQREEASRSSEDYSTMKKQELARNRHTSVPPPRNESRIALSAALHSPRTVQWQHS</sequence>
<evidence type="ECO:0000313" key="3">
    <source>
        <dbReference type="Proteomes" id="UP001626550"/>
    </source>
</evidence>
<keyword evidence="3" id="KW-1185">Reference proteome</keyword>
<dbReference type="InterPro" id="IPR011993">
    <property type="entry name" value="PH-like_dom_sf"/>
</dbReference>
<gene>
    <name evidence="2" type="ORF">Ciccas_004056</name>
</gene>
<dbReference type="EMBL" id="JBJKFK010000404">
    <property type="protein sequence ID" value="KAL3317286.1"/>
    <property type="molecule type" value="Genomic_DNA"/>
</dbReference>
<dbReference type="InterPro" id="IPR039664">
    <property type="entry name" value="GRB/APBB1IP"/>
</dbReference>
<dbReference type="PANTHER" id="PTHR11243:SF23">
    <property type="entry name" value="LD06925P"/>
    <property type="match status" value="1"/>
</dbReference>
<evidence type="ECO:0000313" key="2">
    <source>
        <dbReference type="EMBL" id="KAL3317286.1"/>
    </source>
</evidence>
<evidence type="ECO:0000256" key="1">
    <source>
        <dbReference type="SAM" id="MobiDB-lite"/>
    </source>
</evidence>
<accession>A0ABD2QFZ0</accession>
<dbReference type="AlphaFoldDB" id="A0ABD2QFZ0"/>
<name>A0ABD2QFZ0_9PLAT</name>
<comment type="caution">
    <text evidence="2">The sequence shown here is derived from an EMBL/GenBank/DDBJ whole genome shotgun (WGS) entry which is preliminary data.</text>
</comment>
<protein>
    <recommendedName>
        <fullName evidence="4">PH domain-containing protein</fullName>
    </recommendedName>
</protein>
<dbReference type="Proteomes" id="UP001626550">
    <property type="component" value="Unassembled WGS sequence"/>
</dbReference>
<proteinExistence type="predicted"/>
<evidence type="ECO:0008006" key="4">
    <source>
        <dbReference type="Google" id="ProtNLM"/>
    </source>
</evidence>